<reference evidence="13" key="1">
    <citation type="submission" date="2022-06" db="EMBL/GenBank/DDBJ databases">
        <title>Aquibacillus sp. a new bacterium isolated from soil saline samples.</title>
        <authorList>
            <person name="Galisteo C."/>
            <person name="De La Haba R."/>
            <person name="Sanchez-Porro C."/>
            <person name="Ventosa A."/>
        </authorList>
    </citation>
    <scope>NUCLEOTIDE SEQUENCE</scope>
    <source>
        <strain evidence="13">JCM 12387</strain>
    </source>
</reference>
<dbReference type="SUPFAM" id="SSF48452">
    <property type="entry name" value="TPR-like"/>
    <property type="match status" value="1"/>
</dbReference>
<name>A0A9X3WQC6_9BACI</name>
<dbReference type="RefSeq" id="WP_259870497.1">
    <property type="nucleotide sequence ID" value="NZ_JAMQJZ010000019.1"/>
</dbReference>
<dbReference type="Pfam" id="PF00069">
    <property type="entry name" value="Pkinase"/>
    <property type="match status" value="1"/>
</dbReference>
<dbReference type="PROSITE" id="PS50109">
    <property type="entry name" value="HIS_KIN"/>
    <property type="match status" value="1"/>
</dbReference>
<feature type="domain" description="Histidine kinase" evidence="12">
    <location>
        <begin position="1495"/>
        <end position="1713"/>
    </location>
</feature>
<dbReference type="SMART" id="SM00065">
    <property type="entry name" value="GAF"/>
    <property type="match status" value="1"/>
</dbReference>
<dbReference type="CDD" id="cd00075">
    <property type="entry name" value="HATPase"/>
    <property type="match status" value="1"/>
</dbReference>
<dbReference type="InterPro" id="IPR053159">
    <property type="entry name" value="Hybrid_Histidine_Kinase"/>
</dbReference>
<dbReference type="SUPFAM" id="SSF55781">
    <property type="entry name" value="GAF domain-like"/>
    <property type="match status" value="1"/>
</dbReference>
<keyword evidence="6" id="KW-0547">Nucleotide-binding</keyword>
<dbReference type="SUPFAM" id="SSF56112">
    <property type="entry name" value="Protein kinase-like (PK-like)"/>
    <property type="match status" value="1"/>
</dbReference>
<evidence type="ECO:0000256" key="2">
    <source>
        <dbReference type="ARBA" id="ARBA00004651"/>
    </source>
</evidence>
<dbReference type="FunFam" id="3.30.565.10:FF:000006">
    <property type="entry name" value="Sensor histidine kinase WalK"/>
    <property type="match status" value="1"/>
</dbReference>
<dbReference type="PANTHER" id="PTHR43642">
    <property type="entry name" value="HYBRID SIGNAL TRANSDUCTION HISTIDINE KINASE G"/>
    <property type="match status" value="1"/>
</dbReference>
<dbReference type="Pfam" id="PF00512">
    <property type="entry name" value="HisKA"/>
    <property type="match status" value="1"/>
</dbReference>
<dbReference type="Gene3D" id="1.10.287.130">
    <property type="match status" value="1"/>
</dbReference>
<accession>A0A9X3WQC6</accession>
<gene>
    <name evidence="13" type="ORF">NC661_18500</name>
</gene>
<dbReference type="SUPFAM" id="SSF55874">
    <property type="entry name" value="ATPase domain of HSP90 chaperone/DNA topoisomerase II/histidine kinase"/>
    <property type="match status" value="1"/>
</dbReference>
<dbReference type="GO" id="GO:0000155">
    <property type="term" value="F:phosphorelay sensor kinase activity"/>
    <property type="evidence" value="ECO:0007669"/>
    <property type="project" value="InterPro"/>
</dbReference>
<dbReference type="Proteomes" id="UP001145072">
    <property type="component" value="Unassembled WGS sequence"/>
</dbReference>
<dbReference type="InterPro" id="IPR027417">
    <property type="entry name" value="P-loop_NTPase"/>
</dbReference>
<dbReference type="InterPro" id="IPR004358">
    <property type="entry name" value="Sig_transdc_His_kin-like_C"/>
</dbReference>
<keyword evidence="5" id="KW-0808">Transferase</keyword>
<evidence type="ECO:0000256" key="1">
    <source>
        <dbReference type="ARBA" id="ARBA00000085"/>
    </source>
</evidence>
<dbReference type="InterPro" id="IPR000719">
    <property type="entry name" value="Prot_kinase_dom"/>
</dbReference>
<dbReference type="SMART" id="SM00388">
    <property type="entry name" value="HisKA"/>
    <property type="match status" value="1"/>
</dbReference>
<dbReference type="GO" id="GO:0005886">
    <property type="term" value="C:plasma membrane"/>
    <property type="evidence" value="ECO:0007669"/>
    <property type="project" value="UniProtKB-SubCell"/>
</dbReference>
<evidence type="ECO:0000313" key="14">
    <source>
        <dbReference type="Proteomes" id="UP001145072"/>
    </source>
</evidence>
<evidence type="ECO:0000259" key="12">
    <source>
        <dbReference type="PROSITE" id="PS50109"/>
    </source>
</evidence>
<keyword evidence="4" id="KW-0597">Phosphoprotein</keyword>
<evidence type="ECO:0000256" key="4">
    <source>
        <dbReference type="ARBA" id="ARBA00022553"/>
    </source>
</evidence>
<dbReference type="PRINTS" id="PR00344">
    <property type="entry name" value="BCTRLSENSOR"/>
</dbReference>
<evidence type="ECO:0000256" key="8">
    <source>
        <dbReference type="ARBA" id="ARBA00022840"/>
    </source>
</evidence>
<sequence>MAKYLESKSWILYKARRLDDYKTVLIKETKSLANATVADVIQEYNLLNDMNIDGVLSPIEYVEYRANTYLVFPFFSGMKLSTWMAEYAFDLSSFLKIAIKLTSIISNLHTHQTIHKSIHPDNILFHPQSNDVSITGFEQSTKLWKENQQQISPYHALHQVAYISPEQTGRMNLTLDHRTDLYSLGVILYEMLTGQVPFDKDNPVEVIHAHIAKIPVEPHRLNNNIPIVFSDIIMKLLSKMPADRYRTAISLKRDLEKCYDQWQKNKAIEAFPLADKDKGELFERSPKLYGRDQQMKELINGLGDAREGKPVLLLVPGPSGVGKTSLVNQLHEPILKQKGYFISGKFVKLHRQIPYAPLIGAFQSLLRQVMRESPQQVENWREKIKQALGNNADMMLRFIPELRWFISRESHEDEEVLLSSIDVHNRFRLAVRNFVDLFAQKEHPLVIFLDDLQWADRATLDLIQHLLTNKGERSLVIVGAYRDDEVQIGHSFGTMLSQITETQISFRNVRVKPLTYEDIIAWVTDILAAENQKAIQLVDYVYRITKGNPFFITQLLQSLYEEQIIAFDQSIESWQVDMDQLSDIPITETILDFLIKRVDHLPDQTKYMLQLASCVGNQFHPSLLANLTGEKEKDVAEKLQVGVQEGHVIPTNLGEQLRETDDDEFSRNKTTLTYVFTHDKVHQALYTSMSEEERKGNHLKIGEILARSYSPSQLKGNIFSVVNHFNQCIDRLTCEERLKLMEWNFLAGEKSKSSAAFQEAYRFFSLAMDLLPANGWSEYPEQTRKIMTSLGEAAYLNQLFDQAEHTFKEVLNNAQTNQEKLIIYRLKIMLYTHIHEVEKATEAGLTGLGLFGWKFDRNPNKAQVAIEYIRTKITLGKKESKDLLALPPVADEVKHMLMQTLINTNASAYHVNQNLATILMLRALRLTLKYGDMDLSALVYNNFALTLSAGFGDYDGSYQYGKLAIDHAESRGDLALKARVYFVFGAFVNHWKRHMRHSLEYLKQSQQLCVEVGNLHLAGANASFIGIATFSKGDPLSEVKTTIEKQIDFSRKNEYKISNDFLTELNGWISHLTDPKNEPEWNFTPITEDMSAEIIHKTLRLQMAYLFNHSEYTNTVITELEKLVEKALMLVVAPDFYMYHSLWISRFVQDGRIRRTQAARKLRKNLIKLKKWAKHAPENFEHKYELVKAEFASMMGRNSQAAIHYHQAIELAETNGYIQDVAIANLCAAKHFISNNLDRTAKAYMSEAYNFFEQWGATTVTESILNNDGHLILKPVRTGELAELGVHIDTQTILQASRVLSGEVKFEKLLEKMMDIVLTNAGAERAFFILYQDQQLQLVAHNNVDGEVQVCPEALPIHDATSFSVNIVNYVASTEEPVVLGHAVKRGVFMTDSYIQAKQIKSVLSIPILSQNKLLGVLYLENNQSTNAFTRERIQVLTMLSSQIAISIDNANLYASLEQKVEKRTRLLQEVNEKLQVVNQDLANERELRQKLFSNVSHDLRSPIAAIQGYVDAILDGVVEEPSKQRGYLEKVSKKVKSLDRLIQDLFELAKLESGQIKLNKDVAPVDQLFIHLCSQFELDVQQAGLNYRWHYPPEDNYLLVEVDVIRLEQVMTNIITNAIKHTSEGTIEVTLKFNEKKEMIIGVKDEGVGIPKSEVDFVFDRFYTKGSKEKKKGNGLGLAISKEIVMLHQGNVWVESNEGEGAAFYFSLPMFDVEWTVDEDPAVTNEKEQLYK</sequence>
<dbReference type="EMBL" id="JAMQJZ010000019">
    <property type="protein sequence ID" value="MDC3422346.1"/>
    <property type="molecule type" value="Genomic_DNA"/>
</dbReference>
<keyword evidence="14" id="KW-1185">Reference proteome</keyword>
<evidence type="ECO:0000313" key="13">
    <source>
        <dbReference type="EMBL" id="MDC3422346.1"/>
    </source>
</evidence>
<dbReference type="Pfam" id="PF25503">
    <property type="entry name" value="TPR_CHK1"/>
    <property type="match status" value="1"/>
</dbReference>
<dbReference type="Pfam" id="PF01590">
    <property type="entry name" value="GAF"/>
    <property type="match status" value="1"/>
</dbReference>
<dbReference type="InterPro" id="IPR005467">
    <property type="entry name" value="His_kinase_dom"/>
</dbReference>
<dbReference type="Pfam" id="PF13191">
    <property type="entry name" value="AAA_16"/>
    <property type="match status" value="1"/>
</dbReference>
<dbReference type="InterPro" id="IPR003594">
    <property type="entry name" value="HATPase_dom"/>
</dbReference>
<dbReference type="SMART" id="SM00387">
    <property type="entry name" value="HATPase_c"/>
    <property type="match status" value="1"/>
</dbReference>
<dbReference type="InterPro" id="IPR036890">
    <property type="entry name" value="HATPase_C_sf"/>
</dbReference>
<keyword evidence="8" id="KW-0067">ATP-binding</keyword>
<evidence type="ECO:0000259" key="11">
    <source>
        <dbReference type="PROSITE" id="PS50011"/>
    </source>
</evidence>
<dbReference type="InterPro" id="IPR003018">
    <property type="entry name" value="GAF"/>
</dbReference>
<proteinExistence type="predicted"/>
<evidence type="ECO:0000256" key="6">
    <source>
        <dbReference type="ARBA" id="ARBA00022741"/>
    </source>
</evidence>
<dbReference type="Gene3D" id="3.30.450.40">
    <property type="match status" value="1"/>
</dbReference>
<dbReference type="InterPro" id="IPR011009">
    <property type="entry name" value="Kinase-like_dom_sf"/>
</dbReference>
<comment type="catalytic activity">
    <reaction evidence="1">
        <text>ATP + protein L-histidine = ADP + protein N-phospho-L-histidine.</text>
        <dbReference type="EC" id="2.7.13.3"/>
    </reaction>
</comment>
<dbReference type="InterPro" id="IPR041664">
    <property type="entry name" value="AAA_16"/>
</dbReference>
<keyword evidence="9" id="KW-0902">Two-component regulatory system</keyword>
<protein>
    <recommendedName>
        <fullName evidence="3">histidine kinase</fullName>
        <ecNumber evidence="3">2.7.13.3</ecNumber>
    </recommendedName>
</protein>
<evidence type="ECO:0000256" key="3">
    <source>
        <dbReference type="ARBA" id="ARBA00012438"/>
    </source>
</evidence>
<dbReference type="InterPro" id="IPR029016">
    <property type="entry name" value="GAF-like_dom_sf"/>
</dbReference>
<organism evidence="13 14">
    <name type="scientific">Aquibacillus koreensis</name>
    <dbReference type="NCBI Taxonomy" id="279446"/>
    <lineage>
        <taxon>Bacteria</taxon>
        <taxon>Bacillati</taxon>
        <taxon>Bacillota</taxon>
        <taxon>Bacilli</taxon>
        <taxon>Bacillales</taxon>
        <taxon>Bacillaceae</taxon>
        <taxon>Aquibacillus</taxon>
    </lineage>
</organism>
<dbReference type="InterPro" id="IPR011990">
    <property type="entry name" value="TPR-like_helical_dom_sf"/>
</dbReference>
<dbReference type="Gene3D" id="3.40.50.300">
    <property type="entry name" value="P-loop containing nucleotide triphosphate hydrolases"/>
    <property type="match status" value="1"/>
</dbReference>
<dbReference type="SMART" id="SM00220">
    <property type="entry name" value="S_TKc"/>
    <property type="match status" value="1"/>
</dbReference>
<dbReference type="Gene3D" id="1.25.40.10">
    <property type="entry name" value="Tetratricopeptide repeat domain"/>
    <property type="match status" value="1"/>
</dbReference>
<dbReference type="Gene3D" id="3.30.565.10">
    <property type="entry name" value="Histidine kinase-like ATPase, C-terminal domain"/>
    <property type="match status" value="1"/>
</dbReference>
<comment type="caution">
    <text evidence="13">The sequence shown here is derived from an EMBL/GenBank/DDBJ whole genome shotgun (WGS) entry which is preliminary data.</text>
</comment>
<evidence type="ECO:0000256" key="7">
    <source>
        <dbReference type="ARBA" id="ARBA00022777"/>
    </source>
</evidence>
<feature type="domain" description="Protein kinase" evidence="11">
    <location>
        <begin position="1"/>
        <end position="263"/>
    </location>
</feature>
<dbReference type="CDD" id="cd00082">
    <property type="entry name" value="HisKA"/>
    <property type="match status" value="1"/>
</dbReference>
<dbReference type="SUPFAM" id="SSF47384">
    <property type="entry name" value="Homodimeric domain of signal transducing histidine kinase"/>
    <property type="match status" value="1"/>
</dbReference>
<evidence type="ECO:0000256" key="9">
    <source>
        <dbReference type="ARBA" id="ARBA00023012"/>
    </source>
</evidence>
<evidence type="ECO:0000256" key="5">
    <source>
        <dbReference type="ARBA" id="ARBA00022679"/>
    </source>
</evidence>
<dbReference type="PANTHER" id="PTHR43642:SF1">
    <property type="entry name" value="HYBRID SIGNAL TRANSDUCTION HISTIDINE KINASE G"/>
    <property type="match status" value="1"/>
</dbReference>
<keyword evidence="7" id="KW-0418">Kinase</keyword>
<dbReference type="InterPro" id="IPR003661">
    <property type="entry name" value="HisK_dim/P_dom"/>
</dbReference>
<dbReference type="GO" id="GO:0005524">
    <property type="term" value="F:ATP binding"/>
    <property type="evidence" value="ECO:0007669"/>
    <property type="project" value="UniProtKB-KW"/>
</dbReference>
<evidence type="ECO:0000256" key="10">
    <source>
        <dbReference type="SAM" id="Coils"/>
    </source>
</evidence>
<comment type="subcellular location">
    <subcellularLocation>
        <location evidence="2">Cell membrane</location>
        <topology evidence="2">Multi-pass membrane protein</topology>
    </subcellularLocation>
</comment>
<dbReference type="SUPFAM" id="SSF52540">
    <property type="entry name" value="P-loop containing nucleoside triphosphate hydrolases"/>
    <property type="match status" value="1"/>
</dbReference>
<dbReference type="InterPro" id="IPR036097">
    <property type="entry name" value="HisK_dim/P_sf"/>
</dbReference>
<dbReference type="EC" id="2.7.13.3" evidence="3"/>
<keyword evidence="10" id="KW-0175">Coiled coil</keyword>
<dbReference type="Gene3D" id="1.10.510.10">
    <property type="entry name" value="Transferase(Phosphotransferase) domain 1"/>
    <property type="match status" value="1"/>
</dbReference>
<feature type="coiled-coil region" evidence="10">
    <location>
        <begin position="1454"/>
        <end position="1488"/>
    </location>
</feature>
<dbReference type="Pfam" id="PF02518">
    <property type="entry name" value="HATPase_c"/>
    <property type="match status" value="1"/>
</dbReference>
<dbReference type="PROSITE" id="PS50011">
    <property type="entry name" value="PROTEIN_KINASE_DOM"/>
    <property type="match status" value="1"/>
</dbReference>